<reference evidence="2 3" key="1">
    <citation type="submission" date="2016-10" db="EMBL/GenBank/DDBJ databases">
        <authorList>
            <person name="de Groot N.N."/>
        </authorList>
    </citation>
    <scope>NUCLEOTIDE SEQUENCE [LARGE SCALE GENOMIC DNA]</scope>
    <source>
        <strain evidence="2 3">CGMCC 1.12097</strain>
    </source>
</reference>
<evidence type="ECO:0000259" key="1">
    <source>
        <dbReference type="Pfam" id="PF01755"/>
    </source>
</evidence>
<proteinExistence type="predicted"/>
<keyword evidence="2" id="KW-0808">Transferase</keyword>
<gene>
    <name evidence="2" type="ORF">SAMN02927914_02560</name>
</gene>
<feature type="domain" description="Glycosyl transferase family 25" evidence="1">
    <location>
        <begin position="3"/>
        <end position="164"/>
    </location>
</feature>
<sequence>MRCLVINLDRSIDRLADVTAEFSRIGIPFERVAAVDAAAGAPFIGPPLTEAEICCFLSHRLCWQSIADGPDRYGAVFEDDVVFSHNAGPVLNDDAWVPRDADVVKLETFFVRVRIGRRHVPVKNGYSATRLLGHHLGACGYLISKKAAQKLLKNTRRLRAAVDVALFSPDEMTTVLNTTYQLMPALCAQAKFISENDSPATLIQVTPRLHRDKRVIDRIRAEATRVFGQLRNRSFFATEKVDAVPLRFPLAAHADIDPKPVPA</sequence>
<dbReference type="EMBL" id="FMXM01000007">
    <property type="protein sequence ID" value="SDA73932.1"/>
    <property type="molecule type" value="Genomic_DNA"/>
</dbReference>
<organism evidence="2 3">
    <name type="scientific">Mesorhizobium qingshengii</name>
    <dbReference type="NCBI Taxonomy" id="1165689"/>
    <lineage>
        <taxon>Bacteria</taxon>
        <taxon>Pseudomonadati</taxon>
        <taxon>Pseudomonadota</taxon>
        <taxon>Alphaproteobacteria</taxon>
        <taxon>Hyphomicrobiales</taxon>
        <taxon>Phyllobacteriaceae</taxon>
        <taxon>Mesorhizobium</taxon>
    </lineage>
</organism>
<dbReference type="AlphaFoldDB" id="A0A1G5XUB2"/>
<name>A0A1G5XUB2_9HYPH</name>
<dbReference type="GO" id="GO:0016740">
    <property type="term" value="F:transferase activity"/>
    <property type="evidence" value="ECO:0007669"/>
    <property type="project" value="UniProtKB-KW"/>
</dbReference>
<evidence type="ECO:0000313" key="3">
    <source>
        <dbReference type="Proteomes" id="UP000198588"/>
    </source>
</evidence>
<evidence type="ECO:0000313" key="2">
    <source>
        <dbReference type="EMBL" id="SDA73932.1"/>
    </source>
</evidence>
<dbReference type="OrthoDB" id="259382at2"/>
<dbReference type="Proteomes" id="UP000198588">
    <property type="component" value="Unassembled WGS sequence"/>
</dbReference>
<accession>A0A1G5XUB2</accession>
<dbReference type="InterPro" id="IPR002654">
    <property type="entry name" value="Glyco_trans_25"/>
</dbReference>
<dbReference type="Pfam" id="PF01755">
    <property type="entry name" value="Glyco_transf_25"/>
    <property type="match status" value="1"/>
</dbReference>
<dbReference type="CDD" id="cd06532">
    <property type="entry name" value="Glyco_transf_25"/>
    <property type="match status" value="1"/>
</dbReference>
<protein>
    <submittedName>
        <fullName evidence="2">Glycosyl transferase, family 25</fullName>
    </submittedName>
</protein>